<keyword evidence="3 6" id="KW-0285">Flavoprotein</keyword>
<feature type="domain" description="Acyl-CoA dehydrogenase/oxidase C-terminal" evidence="7">
    <location>
        <begin position="240"/>
        <end position="388"/>
    </location>
</feature>
<dbReference type="GO" id="GO:0003995">
    <property type="term" value="F:acyl-CoA dehydrogenase activity"/>
    <property type="evidence" value="ECO:0007669"/>
    <property type="project" value="TreeGrafter"/>
</dbReference>
<sequence length="395" mass="44213">MDFELSKEQREIKGRAAAFVEEVCKPLEDTWGIDDYAVPHDVFMDVVRKFREYGFRGLAVPKDAGGQGLGTMAKCLVYEEIVKSPVMHGLLTTWSGFLDPHPALYVAPEWQKEAYLYPILKEDKFYHINISEPGAGSDAAGIETTAVRDGDNYVINGIKRWAPPPNHPGITPKYLLCYAVTDPGRGYEGISLFLVDYPNPGVSVLKEYTTMAPGTYLGRSCDYQYKDCVVPAKNMLGAEGMGFRYMMDQLNRNRTVIGARLTGTARWAQDQAAKRARQRETFGKPLSERQAIQWMLAESEMDLEQSRLMVYKTAWMLDQGLDARKEAAMVKCFAPLAACRVIDRAIQIHGGLGVLQESRFGQLYFQSRIAQVAEGTTEVMKMTIAREVLRASMAG</sequence>
<evidence type="ECO:0000313" key="12">
    <source>
        <dbReference type="Proteomes" id="UP000252631"/>
    </source>
</evidence>
<dbReference type="InterPro" id="IPR013786">
    <property type="entry name" value="AcylCoA_DH/ox_N"/>
</dbReference>
<dbReference type="InterPro" id="IPR046373">
    <property type="entry name" value="Acyl-CoA_Oxase/DH_mid-dom_sf"/>
</dbReference>
<dbReference type="SUPFAM" id="SSF47203">
    <property type="entry name" value="Acyl-CoA dehydrogenase C-terminal domain-like"/>
    <property type="match status" value="1"/>
</dbReference>
<comment type="similarity">
    <text evidence="2 6">Belongs to the acyl-CoA dehydrogenase family.</text>
</comment>
<dbReference type="EMBL" id="QRDT01000002">
    <property type="protein sequence ID" value="RED41923.1"/>
    <property type="molecule type" value="Genomic_DNA"/>
</dbReference>
<feature type="domain" description="Acyl-CoA oxidase/dehydrogenase middle" evidence="8">
    <location>
        <begin position="130"/>
        <end position="212"/>
    </location>
</feature>
<organism evidence="11 12">
    <name type="scientific">Rhodopseudomonas pentothenatexigens</name>
    <dbReference type="NCBI Taxonomy" id="999699"/>
    <lineage>
        <taxon>Bacteria</taxon>
        <taxon>Pseudomonadati</taxon>
        <taxon>Pseudomonadota</taxon>
        <taxon>Alphaproteobacteria</taxon>
        <taxon>Hyphomicrobiales</taxon>
        <taxon>Nitrobacteraceae</taxon>
        <taxon>Rhodopseudomonas</taxon>
    </lineage>
</organism>
<evidence type="ECO:0000259" key="9">
    <source>
        <dbReference type="Pfam" id="PF02771"/>
    </source>
</evidence>
<name>A0A336JHN3_9BRAD</name>
<evidence type="ECO:0000259" key="7">
    <source>
        <dbReference type="Pfam" id="PF00441"/>
    </source>
</evidence>
<dbReference type="PANTHER" id="PTHR48083">
    <property type="entry name" value="MEDIUM-CHAIN SPECIFIC ACYL-COA DEHYDROGENASE, MITOCHONDRIAL-RELATED"/>
    <property type="match status" value="1"/>
</dbReference>
<comment type="cofactor">
    <cofactor evidence="1 6">
        <name>FAD</name>
        <dbReference type="ChEBI" id="CHEBI:57692"/>
    </cofactor>
</comment>
<dbReference type="InterPro" id="IPR009100">
    <property type="entry name" value="AcylCoA_DH/oxidase_NM_dom_sf"/>
</dbReference>
<dbReference type="PANTHER" id="PTHR48083:SF2">
    <property type="entry name" value="MEDIUM-CHAIN SPECIFIC ACYL-COA DEHYDROGENASE, MITOCHONDRIAL"/>
    <property type="match status" value="1"/>
</dbReference>
<dbReference type="RefSeq" id="WP_114356434.1">
    <property type="nucleotide sequence ID" value="NZ_QRDT01000002.1"/>
</dbReference>
<dbReference type="InterPro" id="IPR009075">
    <property type="entry name" value="AcylCo_DH/oxidase_C"/>
</dbReference>
<dbReference type="AlphaFoldDB" id="A0A336JHN3"/>
<dbReference type="Pfam" id="PF02771">
    <property type="entry name" value="Acyl-CoA_dh_N"/>
    <property type="match status" value="1"/>
</dbReference>
<evidence type="ECO:0000256" key="2">
    <source>
        <dbReference type="ARBA" id="ARBA00009347"/>
    </source>
</evidence>
<keyword evidence="13" id="KW-1185">Reference proteome</keyword>
<dbReference type="Pfam" id="PF02770">
    <property type="entry name" value="Acyl-CoA_dh_M"/>
    <property type="match status" value="1"/>
</dbReference>
<evidence type="ECO:0000313" key="13">
    <source>
        <dbReference type="Proteomes" id="UP000256343"/>
    </source>
</evidence>
<evidence type="ECO:0000313" key="11">
    <source>
        <dbReference type="EMBL" id="SSW89280.1"/>
    </source>
</evidence>
<evidence type="ECO:0000256" key="5">
    <source>
        <dbReference type="ARBA" id="ARBA00023002"/>
    </source>
</evidence>
<accession>A0A336JHN3</accession>
<gene>
    <name evidence="10" type="ORF">BJ125_10286</name>
    <name evidence="11" type="ORF">SAMN05892882_10286</name>
</gene>
<protein>
    <submittedName>
        <fullName evidence="11">Alkylation response protein AidB-like acyl-CoA dehydrogenase</fullName>
    </submittedName>
</protein>
<proteinExistence type="inferred from homology"/>
<evidence type="ECO:0000256" key="6">
    <source>
        <dbReference type="RuleBase" id="RU362125"/>
    </source>
</evidence>
<dbReference type="InterPro" id="IPR037069">
    <property type="entry name" value="AcylCoA_DH/ox_N_sf"/>
</dbReference>
<keyword evidence="4 6" id="KW-0274">FAD</keyword>
<dbReference type="Proteomes" id="UP000256343">
    <property type="component" value="Unassembled WGS sequence"/>
</dbReference>
<dbReference type="Proteomes" id="UP000252631">
    <property type="component" value="Unassembled WGS sequence"/>
</dbReference>
<evidence type="ECO:0000256" key="1">
    <source>
        <dbReference type="ARBA" id="ARBA00001974"/>
    </source>
</evidence>
<dbReference type="InterPro" id="IPR006091">
    <property type="entry name" value="Acyl-CoA_Oxase/DH_mid-dom"/>
</dbReference>
<dbReference type="FunFam" id="1.20.140.10:FF:000001">
    <property type="entry name" value="Acyl-CoA dehydrogenase"/>
    <property type="match status" value="1"/>
</dbReference>
<evidence type="ECO:0000256" key="3">
    <source>
        <dbReference type="ARBA" id="ARBA00022630"/>
    </source>
</evidence>
<dbReference type="GO" id="GO:0033539">
    <property type="term" value="P:fatty acid beta-oxidation using acyl-CoA dehydrogenase"/>
    <property type="evidence" value="ECO:0007669"/>
    <property type="project" value="TreeGrafter"/>
</dbReference>
<dbReference type="Pfam" id="PF00441">
    <property type="entry name" value="Acyl-CoA_dh_1"/>
    <property type="match status" value="1"/>
</dbReference>
<feature type="domain" description="Acyl-CoA dehydrogenase/oxidase N-terminal" evidence="9">
    <location>
        <begin position="6"/>
        <end position="121"/>
    </location>
</feature>
<keyword evidence="5 6" id="KW-0560">Oxidoreductase</keyword>
<dbReference type="GO" id="GO:0050660">
    <property type="term" value="F:flavin adenine dinucleotide binding"/>
    <property type="evidence" value="ECO:0007669"/>
    <property type="project" value="InterPro"/>
</dbReference>
<dbReference type="EMBL" id="UFQQ01000002">
    <property type="protein sequence ID" value="SSW89280.1"/>
    <property type="molecule type" value="Genomic_DNA"/>
</dbReference>
<dbReference type="InterPro" id="IPR036250">
    <property type="entry name" value="AcylCo_DH-like_C"/>
</dbReference>
<reference evidence="11 12" key="1">
    <citation type="submission" date="2017-08" db="EMBL/GenBank/DDBJ databases">
        <authorList>
            <person name="de Groot N.N."/>
        </authorList>
    </citation>
    <scope>NUCLEOTIDE SEQUENCE [LARGE SCALE GENOMIC DNA]</scope>
    <source>
        <strain evidence="11 12">JA575</strain>
    </source>
</reference>
<dbReference type="Gene3D" id="2.40.110.10">
    <property type="entry name" value="Butyryl-CoA Dehydrogenase, subunit A, domain 2"/>
    <property type="match status" value="1"/>
</dbReference>
<dbReference type="OrthoDB" id="9775090at2"/>
<dbReference type="Gene3D" id="1.20.140.10">
    <property type="entry name" value="Butyryl-CoA Dehydrogenase, subunit A, domain 3"/>
    <property type="match status" value="1"/>
</dbReference>
<dbReference type="InterPro" id="IPR050741">
    <property type="entry name" value="Acyl-CoA_dehydrogenase"/>
</dbReference>
<evidence type="ECO:0000259" key="8">
    <source>
        <dbReference type="Pfam" id="PF02770"/>
    </source>
</evidence>
<reference evidence="10 13" key="2">
    <citation type="submission" date="2018-07" db="EMBL/GenBank/DDBJ databases">
        <title>Genomic Encyclopedia of Archaeal and Bacterial Type Strains, Phase II (KMG-II): from individual species to whole genera.</title>
        <authorList>
            <person name="Goeker M."/>
        </authorList>
    </citation>
    <scope>NUCLEOTIDE SEQUENCE [LARGE SCALE GENOMIC DNA]</scope>
    <source>
        <strain evidence="10 13">JA575</strain>
    </source>
</reference>
<dbReference type="GO" id="GO:0005737">
    <property type="term" value="C:cytoplasm"/>
    <property type="evidence" value="ECO:0007669"/>
    <property type="project" value="TreeGrafter"/>
</dbReference>
<dbReference type="Gene3D" id="1.10.540.10">
    <property type="entry name" value="Acyl-CoA dehydrogenase/oxidase, N-terminal domain"/>
    <property type="match status" value="1"/>
</dbReference>
<dbReference type="SUPFAM" id="SSF56645">
    <property type="entry name" value="Acyl-CoA dehydrogenase NM domain-like"/>
    <property type="match status" value="1"/>
</dbReference>
<evidence type="ECO:0000256" key="4">
    <source>
        <dbReference type="ARBA" id="ARBA00022827"/>
    </source>
</evidence>
<evidence type="ECO:0000313" key="10">
    <source>
        <dbReference type="EMBL" id="RED41923.1"/>
    </source>
</evidence>